<keyword evidence="3" id="KW-1185">Reference proteome</keyword>
<dbReference type="Proteomes" id="UP000219336">
    <property type="component" value="Unassembled WGS sequence"/>
</dbReference>
<keyword evidence="1" id="KW-0812">Transmembrane</keyword>
<accession>A0A240EPT2</accession>
<feature type="transmembrane region" description="Helical" evidence="1">
    <location>
        <begin position="50"/>
        <end position="69"/>
    </location>
</feature>
<proteinExistence type="predicted"/>
<evidence type="ECO:0008006" key="4">
    <source>
        <dbReference type="Google" id="ProtNLM"/>
    </source>
</evidence>
<name>A0A240EPT2_9VIBR</name>
<dbReference type="NCBIfam" id="NF037969">
    <property type="entry name" value="SemiSWEET_3"/>
    <property type="match status" value="1"/>
</dbReference>
<evidence type="ECO:0000256" key="1">
    <source>
        <dbReference type="SAM" id="Phobius"/>
    </source>
</evidence>
<dbReference type="EMBL" id="OANU01000113">
    <property type="protein sequence ID" value="SNX50263.1"/>
    <property type="molecule type" value="Genomic_DNA"/>
</dbReference>
<protein>
    <recommendedName>
        <fullName evidence="4">PQ loop repeat protein</fullName>
    </recommendedName>
</protein>
<dbReference type="AlphaFoldDB" id="A0A240EPT2"/>
<organism evidence="2 3">
    <name type="scientific">Vibrio thalassae</name>
    <dbReference type="NCBI Taxonomy" id="1243014"/>
    <lineage>
        <taxon>Bacteria</taxon>
        <taxon>Pseudomonadati</taxon>
        <taxon>Pseudomonadota</taxon>
        <taxon>Gammaproteobacteria</taxon>
        <taxon>Vibrionales</taxon>
        <taxon>Vibrionaceae</taxon>
        <taxon>Vibrio</taxon>
    </lineage>
</organism>
<evidence type="ECO:0000313" key="3">
    <source>
        <dbReference type="Proteomes" id="UP000219336"/>
    </source>
</evidence>
<evidence type="ECO:0000313" key="2">
    <source>
        <dbReference type="EMBL" id="SNX50263.1"/>
    </source>
</evidence>
<gene>
    <name evidence="2" type="ORF">VTH8203_03918</name>
</gene>
<feature type="transmembrane region" description="Helical" evidence="1">
    <location>
        <begin position="20"/>
        <end position="38"/>
    </location>
</feature>
<keyword evidence="1" id="KW-0472">Membrane</keyword>
<keyword evidence="1" id="KW-1133">Transmembrane helix</keyword>
<dbReference type="Gene3D" id="1.20.1280.290">
    <property type="match status" value="1"/>
</dbReference>
<reference evidence="3" key="1">
    <citation type="submission" date="2016-06" db="EMBL/GenBank/DDBJ databases">
        <authorList>
            <person name="Rodrigo-Torres L."/>
            <person name="Arahal R.D."/>
            <person name="Lucena T."/>
        </authorList>
    </citation>
    <scope>NUCLEOTIDE SEQUENCE [LARGE SCALE GENOMIC DNA]</scope>
    <source>
        <strain evidence="3">CECT8203</strain>
    </source>
</reference>
<feature type="transmembrane region" description="Helical" evidence="1">
    <location>
        <begin position="75"/>
        <end position="95"/>
    </location>
</feature>
<sequence>MVQIMQMIDRIGSKLEPLMLIMGLVSPLATIPQLYKLYFSHSEHAVGLSLTTWLLYSFIAILWTIYGVYHKNPTIWAGNGLGFMMDIAMVAGIMYHTS</sequence>